<gene>
    <name evidence="4" type="ORF">B2A_04340</name>
</gene>
<reference evidence="4" key="1">
    <citation type="submission" date="2013-08" db="EMBL/GenBank/DDBJ databases">
        <authorList>
            <person name="Mendez C."/>
            <person name="Richter M."/>
            <person name="Ferrer M."/>
            <person name="Sanchez J."/>
        </authorList>
    </citation>
    <scope>NUCLEOTIDE SEQUENCE</scope>
</reference>
<reference evidence="4" key="2">
    <citation type="journal article" date="2014" name="ISME J.">
        <title>Microbial stratification in low pH oxic and suboxic macroscopic growths along an acid mine drainage.</title>
        <authorList>
            <person name="Mendez-Garcia C."/>
            <person name="Mesa V."/>
            <person name="Sprenger R.R."/>
            <person name="Richter M."/>
            <person name="Diez M.S."/>
            <person name="Solano J."/>
            <person name="Bargiela R."/>
            <person name="Golyshina O.V."/>
            <person name="Manteca A."/>
            <person name="Ramos J.L."/>
            <person name="Gallego J.R."/>
            <person name="Llorente I."/>
            <person name="Martins Dos Santos V.A."/>
            <person name="Jensen O.N."/>
            <person name="Pelaez A.I."/>
            <person name="Sanchez J."/>
            <person name="Ferrer M."/>
        </authorList>
    </citation>
    <scope>NUCLEOTIDE SEQUENCE</scope>
</reference>
<comment type="caution">
    <text evidence="4">The sequence shown here is derived from an EMBL/GenBank/DDBJ whole genome shotgun (WGS) entry which is preliminary data.</text>
</comment>
<sequence length="102" mass="11077">MPSIKDLSNPVIKIENIVVSAALHAEIDLYALSKNVKAVDYEPEQFPGAIFKVTEPKAVIILFKNGKMICTGTNTEANIRKVLSYAAGVISKYVISLTPKGK</sequence>
<evidence type="ECO:0000256" key="1">
    <source>
        <dbReference type="ARBA" id="ARBA00005560"/>
    </source>
</evidence>
<dbReference type="GO" id="GO:0006352">
    <property type="term" value="P:DNA-templated transcription initiation"/>
    <property type="evidence" value="ECO:0007669"/>
    <property type="project" value="InterPro"/>
</dbReference>
<accession>T1ACG3</accession>
<protein>
    <submittedName>
        <fullName evidence="4">TATA-box binding family protein</fullName>
    </submittedName>
</protein>
<dbReference type="GO" id="GO:0003677">
    <property type="term" value="F:DNA binding"/>
    <property type="evidence" value="ECO:0007669"/>
    <property type="project" value="UniProtKB-KW"/>
</dbReference>
<dbReference type="Gene3D" id="3.30.310.10">
    <property type="entry name" value="TATA-Binding Protein"/>
    <property type="match status" value="1"/>
</dbReference>
<dbReference type="InterPro" id="IPR012295">
    <property type="entry name" value="TBP_dom_sf"/>
</dbReference>
<proteinExistence type="inferred from homology"/>
<evidence type="ECO:0000313" key="4">
    <source>
        <dbReference type="EMBL" id="EQD58486.1"/>
    </source>
</evidence>
<evidence type="ECO:0000256" key="2">
    <source>
        <dbReference type="ARBA" id="ARBA00023125"/>
    </source>
</evidence>
<keyword evidence="3" id="KW-0804">Transcription</keyword>
<evidence type="ECO:0000256" key="3">
    <source>
        <dbReference type="ARBA" id="ARBA00023163"/>
    </source>
</evidence>
<comment type="similarity">
    <text evidence="1">Belongs to the TBP family.</text>
</comment>
<dbReference type="InterPro" id="IPR000814">
    <property type="entry name" value="TBP"/>
</dbReference>
<dbReference type="EMBL" id="AUZZ01002908">
    <property type="protein sequence ID" value="EQD58486.1"/>
    <property type="molecule type" value="Genomic_DNA"/>
</dbReference>
<organism evidence="4">
    <name type="scientific">mine drainage metagenome</name>
    <dbReference type="NCBI Taxonomy" id="410659"/>
    <lineage>
        <taxon>unclassified sequences</taxon>
        <taxon>metagenomes</taxon>
        <taxon>ecological metagenomes</taxon>
    </lineage>
</organism>
<keyword evidence="2" id="KW-0238">DNA-binding</keyword>
<dbReference type="Pfam" id="PF00352">
    <property type="entry name" value="TBP"/>
    <property type="match status" value="1"/>
</dbReference>
<dbReference type="PRINTS" id="PR00686">
    <property type="entry name" value="TIFACTORIID"/>
</dbReference>
<dbReference type="SUPFAM" id="SSF55945">
    <property type="entry name" value="TATA-box binding protein-like"/>
    <property type="match status" value="1"/>
</dbReference>
<name>T1ACG3_9ZZZZ</name>
<dbReference type="AlphaFoldDB" id="T1ACG3"/>
<dbReference type="PANTHER" id="PTHR10126">
    <property type="entry name" value="TATA-BOX BINDING PROTEIN"/>
    <property type="match status" value="1"/>
</dbReference>